<protein>
    <submittedName>
        <fullName evidence="1">Uncharacterized protein</fullName>
    </submittedName>
</protein>
<evidence type="ECO:0000313" key="2">
    <source>
        <dbReference type="Proteomes" id="UP000241769"/>
    </source>
</evidence>
<evidence type="ECO:0000313" key="1">
    <source>
        <dbReference type="EMBL" id="PRP85568.1"/>
    </source>
</evidence>
<organism evidence="1 2">
    <name type="scientific">Planoprotostelium fungivorum</name>
    <dbReference type="NCBI Taxonomy" id="1890364"/>
    <lineage>
        <taxon>Eukaryota</taxon>
        <taxon>Amoebozoa</taxon>
        <taxon>Evosea</taxon>
        <taxon>Variosea</taxon>
        <taxon>Cavosteliida</taxon>
        <taxon>Cavosteliaceae</taxon>
        <taxon>Planoprotostelium</taxon>
    </lineage>
</organism>
<accession>A0A2P6NNV0</accession>
<dbReference type="AlphaFoldDB" id="A0A2P6NNV0"/>
<comment type="caution">
    <text evidence="1">The sequence shown here is derived from an EMBL/GenBank/DDBJ whole genome shotgun (WGS) entry which is preliminary data.</text>
</comment>
<dbReference type="InParanoid" id="A0A2P6NNV0"/>
<gene>
    <name evidence="1" type="ORF">PROFUN_06800</name>
</gene>
<dbReference type="EMBL" id="MDYQ01000043">
    <property type="protein sequence ID" value="PRP85568.1"/>
    <property type="molecule type" value="Genomic_DNA"/>
</dbReference>
<name>A0A2P6NNV0_9EUKA</name>
<dbReference type="Proteomes" id="UP000241769">
    <property type="component" value="Unassembled WGS sequence"/>
</dbReference>
<sequence>MPRECNIESEGVFVLSINRSRRTFDRRKPLEGGDVIQKAGKSQTRVFNSPVVYRQDEKATDAICRRVGTDHRFKRSIDVVSAPCQLVLETAHQRKDLRCWLQSVSSKKGDPFGEICHYYKTFKGVRRPITSEINLLALDPLHQTQRGEEAVLTGPEVLSDLLPTKTMETDSGHYSPEKMNEGQRRFSTTHSLRFITTGSVMPYSFCDNAFGRLALSELNVCGVIEPLQAVLIVVVNIVNYQDARAMKG</sequence>
<reference evidence="1 2" key="1">
    <citation type="journal article" date="2018" name="Genome Biol. Evol.">
        <title>Multiple Roots of Fruiting Body Formation in Amoebozoa.</title>
        <authorList>
            <person name="Hillmann F."/>
            <person name="Forbes G."/>
            <person name="Novohradska S."/>
            <person name="Ferling I."/>
            <person name="Riege K."/>
            <person name="Groth M."/>
            <person name="Westermann M."/>
            <person name="Marz M."/>
            <person name="Spaller T."/>
            <person name="Winckler T."/>
            <person name="Schaap P."/>
            <person name="Glockner G."/>
        </authorList>
    </citation>
    <scope>NUCLEOTIDE SEQUENCE [LARGE SCALE GENOMIC DNA]</scope>
    <source>
        <strain evidence="1 2">Jena</strain>
    </source>
</reference>
<keyword evidence="2" id="KW-1185">Reference proteome</keyword>
<proteinExistence type="predicted"/>